<reference evidence="5" key="1">
    <citation type="submission" date="2016-10" db="EMBL/GenBank/DDBJ databases">
        <authorList>
            <person name="Varghese N."/>
            <person name="Submissions S."/>
        </authorList>
    </citation>
    <scope>NUCLEOTIDE SEQUENCE [LARGE SCALE GENOMIC DNA]</scope>
    <source>
        <strain evidence="5">Gh-105</strain>
    </source>
</reference>
<evidence type="ECO:0000313" key="4">
    <source>
        <dbReference type="EMBL" id="SFG37627.1"/>
    </source>
</evidence>
<proteinExistence type="predicted"/>
<evidence type="ECO:0000256" key="3">
    <source>
        <dbReference type="ARBA" id="ARBA00023002"/>
    </source>
</evidence>
<evidence type="ECO:0000313" key="5">
    <source>
        <dbReference type="Proteomes" id="UP000199229"/>
    </source>
</evidence>
<name>A0A1I2RG92_9HYPH</name>
<dbReference type="OrthoDB" id="5183775at2"/>
<dbReference type="RefSeq" id="WP_091968638.1">
    <property type="nucleotide sequence ID" value="NZ_FOPM01000002.1"/>
</dbReference>
<dbReference type="EMBL" id="FOPM01000002">
    <property type="protein sequence ID" value="SFG37627.1"/>
    <property type="molecule type" value="Genomic_DNA"/>
</dbReference>
<protein>
    <submittedName>
        <fullName evidence="4">Precorrin-6A/cobalt-precorrin-6A reductase</fullName>
    </submittedName>
</protein>
<evidence type="ECO:0000256" key="1">
    <source>
        <dbReference type="ARBA" id="ARBA00004953"/>
    </source>
</evidence>
<dbReference type="GO" id="GO:0016994">
    <property type="term" value="F:precorrin-6A reductase activity"/>
    <property type="evidence" value="ECO:0007669"/>
    <property type="project" value="InterPro"/>
</dbReference>
<dbReference type="InterPro" id="IPR003723">
    <property type="entry name" value="Precorrin-6x_reduct"/>
</dbReference>
<dbReference type="PANTHER" id="PTHR36925:SF1">
    <property type="entry name" value="COBALT-PRECORRIN-6A REDUCTASE"/>
    <property type="match status" value="1"/>
</dbReference>
<dbReference type="AlphaFoldDB" id="A0A1I2RG92"/>
<dbReference type="PROSITE" id="PS51014">
    <property type="entry name" value="COBK_CBIJ"/>
    <property type="match status" value="1"/>
</dbReference>
<dbReference type="STRING" id="582675.SAMN05192565_102200"/>
<keyword evidence="3" id="KW-0560">Oxidoreductase</keyword>
<organism evidence="4 5">
    <name type="scientific">Methylobacterium gossipiicola</name>
    <dbReference type="NCBI Taxonomy" id="582675"/>
    <lineage>
        <taxon>Bacteria</taxon>
        <taxon>Pseudomonadati</taxon>
        <taxon>Pseudomonadota</taxon>
        <taxon>Alphaproteobacteria</taxon>
        <taxon>Hyphomicrobiales</taxon>
        <taxon>Methylobacteriaceae</taxon>
        <taxon>Methylobacterium</taxon>
    </lineage>
</organism>
<dbReference type="Proteomes" id="UP000199229">
    <property type="component" value="Unassembled WGS sequence"/>
</dbReference>
<dbReference type="GO" id="GO:0009236">
    <property type="term" value="P:cobalamin biosynthetic process"/>
    <property type="evidence" value="ECO:0007669"/>
    <property type="project" value="UniProtKB-UniPathway"/>
</dbReference>
<dbReference type="NCBIfam" id="NF005968">
    <property type="entry name" value="PRK08057.1-2"/>
    <property type="match status" value="1"/>
</dbReference>
<evidence type="ECO:0000256" key="2">
    <source>
        <dbReference type="ARBA" id="ARBA00022573"/>
    </source>
</evidence>
<dbReference type="UniPathway" id="UPA00148"/>
<dbReference type="NCBIfam" id="TIGR00715">
    <property type="entry name" value="precor6x_red"/>
    <property type="match status" value="1"/>
</dbReference>
<comment type="pathway">
    <text evidence="1">Cofactor biosynthesis; adenosylcobalamin biosynthesis.</text>
</comment>
<keyword evidence="2" id="KW-0169">Cobalamin biosynthesis</keyword>
<dbReference type="Pfam" id="PF02571">
    <property type="entry name" value="CbiJ"/>
    <property type="match status" value="1"/>
</dbReference>
<gene>
    <name evidence="4" type="ORF">SAMN05192565_102200</name>
</gene>
<sequence length="242" mass="25165">MLTRCLILGGTGEASALVRALPPGLDVILSLAGRTQAPKAEPVPTRIGGFGGVEGLAAYLAQNRIGCVIDATHPFAARMSAHAWEACTRTGTPLLAIRRPAWDPVPGDRWTVVPDMEAAVAALGDTPRRVFLTVGRQEVGVFANAPQHDYVVRSIEPVDLPVPRLTALSARGPFAEADEGAFLSEQGIAVLVSKNSGGAATYGKIAAARALGLPVVMVARPEKPECPSVPEVAGALVWLAAL</sequence>
<accession>A0A1I2RG92</accession>
<keyword evidence="5" id="KW-1185">Reference proteome</keyword>
<dbReference type="PANTHER" id="PTHR36925">
    <property type="entry name" value="COBALT-PRECORRIN-6A REDUCTASE"/>
    <property type="match status" value="1"/>
</dbReference>